<gene>
    <name evidence="1" type="ORF">mMyoMyo1_008391</name>
</gene>
<dbReference type="EMBL" id="JABWUV010000010">
    <property type="protein sequence ID" value="KAF6324955.1"/>
    <property type="molecule type" value="Genomic_DNA"/>
</dbReference>
<keyword evidence="2" id="KW-1185">Reference proteome</keyword>
<dbReference type="AlphaFoldDB" id="A0A7J7VIC4"/>
<evidence type="ECO:0000313" key="1">
    <source>
        <dbReference type="EMBL" id="KAF6324955.1"/>
    </source>
</evidence>
<reference evidence="1 2" key="1">
    <citation type="journal article" date="2020" name="Nature">
        <title>Six reference-quality genomes reveal evolution of bat adaptations.</title>
        <authorList>
            <person name="Jebb D."/>
            <person name="Huang Z."/>
            <person name="Pippel M."/>
            <person name="Hughes G.M."/>
            <person name="Lavrichenko K."/>
            <person name="Devanna P."/>
            <person name="Winkler S."/>
            <person name="Jermiin L.S."/>
            <person name="Skirmuntt E.C."/>
            <person name="Katzourakis A."/>
            <person name="Burkitt-Gray L."/>
            <person name="Ray D.A."/>
            <person name="Sullivan K.A.M."/>
            <person name="Roscito J.G."/>
            <person name="Kirilenko B.M."/>
            <person name="Davalos L.M."/>
            <person name="Corthals A.P."/>
            <person name="Power M.L."/>
            <person name="Jones G."/>
            <person name="Ransome R.D."/>
            <person name="Dechmann D.K.N."/>
            <person name="Locatelli A.G."/>
            <person name="Puechmaille S.J."/>
            <person name="Fedrigo O."/>
            <person name="Jarvis E.D."/>
            <person name="Hiller M."/>
            <person name="Vernes S.C."/>
            <person name="Myers E.W."/>
            <person name="Teeling E.C."/>
        </authorList>
    </citation>
    <scope>NUCLEOTIDE SEQUENCE [LARGE SCALE GENOMIC DNA]</scope>
    <source>
        <strain evidence="1">MMyoMyo1</strain>
        <tissue evidence="1">Flight muscle</tissue>
    </source>
</reference>
<comment type="caution">
    <text evidence="1">The sequence shown here is derived from an EMBL/GenBank/DDBJ whole genome shotgun (WGS) entry which is preliminary data.</text>
</comment>
<sequence length="142" mass="15500">MSGYFAFPLQVMLWAQFRQAGTLWGTPACEPVRATCEPLGGGGAVVTAFCGYKSRCHKRLWASPSFGLQPNWLKEGQLLCSPCSLPVPSRWFSGAVTYTVPHCPANAAIFIHAHGLSAEWFLEAIVTSALLAHSWGFPQYKP</sequence>
<evidence type="ECO:0000313" key="2">
    <source>
        <dbReference type="Proteomes" id="UP000527355"/>
    </source>
</evidence>
<accession>A0A7J7VIC4</accession>
<organism evidence="1 2">
    <name type="scientific">Myotis myotis</name>
    <name type="common">Greater mouse-eared bat</name>
    <name type="synonym">Vespertilio myotis</name>
    <dbReference type="NCBI Taxonomy" id="51298"/>
    <lineage>
        <taxon>Eukaryota</taxon>
        <taxon>Metazoa</taxon>
        <taxon>Chordata</taxon>
        <taxon>Craniata</taxon>
        <taxon>Vertebrata</taxon>
        <taxon>Euteleostomi</taxon>
        <taxon>Mammalia</taxon>
        <taxon>Eutheria</taxon>
        <taxon>Laurasiatheria</taxon>
        <taxon>Chiroptera</taxon>
        <taxon>Yangochiroptera</taxon>
        <taxon>Vespertilionidae</taxon>
        <taxon>Myotis</taxon>
    </lineage>
</organism>
<dbReference type="Proteomes" id="UP000527355">
    <property type="component" value="Unassembled WGS sequence"/>
</dbReference>
<protein>
    <submittedName>
        <fullName evidence="1">Uncharacterized protein</fullName>
    </submittedName>
</protein>
<proteinExistence type="predicted"/>
<name>A0A7J7VIC4_MYOMY</name>